<name>A0A382WUX0_9ZZZZ</name>
<sequence>MSSVKPFEFNNLPSLTKAQADVLQAVSTYLSHRPFAPDFRETLAGLLEKLLKEKVKLSALEIRPTTASQVRGMIPDRGCFVFIGVAPTPSKILVDIDPGMSALTIERLLGGMGSGDR</sequence>
<evidence type="ECO:0000256" key="1">
    <source>
        <dbReference type="ARBA" id="ARBA00022500"/>
    </source>
</evidence>
<protein>
    <submittedName>
        <fullName evidence="2">Uncharacterized protein</fullName>
    </submittedName>
</protein>
<reference evidence="2" key="1">
    <citation type="submission" date="2018-05" db="EMBL/GenBank/DDBJ databases">
        <authorList>
            <person name="Lanie J.A."/>
            <person name="Ng W.-L."/>
            <person name="Kazmierczak K.M."/>
            <person name="Andrzejewski T.M."/>
            <person name="Davidsen T.M."/>
            <person name="Wayne K.J."/>
            <person name="Tettelin H."/>
            <person name="Glass J.I."/>
            <person name="Rusch D."/>
            <person name="Podicherti R."/>
            <person name="Tsui H.-C.T."/>
            <person name="Winkler M.E."/>
        </authorList>
    </citation>
    <scope>NUCLEOTIDE SEQUENCE</scope>
</reference>
<dbReference type="GO" id="GO:0006935">
    <property type="term" value="P:chemotaxis"/>
    <property type="evidence" value="ECO:0007669"/>
    <property type="project" value="UniProtKB-KW"/>
</dbReference>
<gene>
    <name evidence="2" type="ORF">METZ01_LOCUS415511</name>
</gene>
<dbReference type="AlphaFoldDB" id="A0A382WUX0"/>
<accession>A0A382WUX0</accession>
<organism evidence="2">
    <name type="scientific">marine metagenome</name>
    <dbReference type="NCBI Taxonomy" id="408172"/>
    <lineage>
        <taxon>unclassified sequences</taxon>
        <taxon>metagenomes</taxon>
        <taxon>ecological metagenomes</taxon>
    </lineage>
</organism>
<feature type="non-terminal residue" evidence="2">
    <location>
        <position position="117"/>
    </location>
</feature>
<dbReference type="Gene3D" id="3.40.1550.10">
    <property type="entry name" value="CheC-like"/>
    <property type="match status" value="1"/>
</dbReference>
<evidence type="ECO:0000313" key="2">
    <source>
        <dbReference type="EMBL" id="SVD62657.1"/>
    </source>
</evidence>
<proteinExistence type="predicted"/>
<keyword evidence="1" id="KW-0145">Chemotaxis</keyword>
<dbReference type="EMBL" id="UINC01162738">
    <property type="protein sequence ID" value="SVD62657.1"/>
    <property type="molecule type" value="Genomic_DNA"/>
</dbReference>
<dbReference type="InterPro" id="IPR028976">
    <property type="entry name" value="CheC-like_sf"/>
</dbReference>